<evidence type="ECO:0000313" key="6">
    <source>
        <dbReference type="Proteomes" id="UP001285921"/>
    </source>
</evidence>
<dbReference type="InterPro" id="IPR036249">
    <property type="entry name" value="Thioredoxin-like_sf"/>
</dbReference>
<dbReference type="CDD" id="cd00340">
    <property type="entry name" value="GSH_Peroxidase"/>
    <property type="match status" value="1"/>
</dbReference>
<dbReference type="SUPFAM" id="SSF52833">
    <property type="entry name" value="Thioredoxin-like"/>
    <property type="match status" value="1"/>
</dbReference>
<dbReference type="InterPro" id="IPR000889">
    <property type="entry name" value="Glutathione_peroxidase"/>
</dbReference>
<dbReference type="InterPro" id="IPR029760">
    <property type="entry name" value="GPX_CS"/>
</dbReference>
<proteinExistence type="inferred from homology"/>
<sequence length="188" mass="21554">MMNKSIYDIQVNEINGESIHLSAFYGRVLLIVNTASQCGYSKQFEGLQHLYEKYWMHGFEILGFPCNQFNGKEPGSNAEVEEHCRRNAGVTFSLFEKVEIRGESVHPLFQYLTEQAPFGGFDADNSDELWMKNFLQQNHPDLYEGDGVKWNFSKFLVNREGKVIARFEPTTQPADLELAIEEALSSEQ</sequence>
<evidence type="ECO:0000256" key="1">
    <source>
        <dbReference type="ARBA" id="ARBA00006926"/>
    </source>
</evidence>
<reference evidence="5 6" key="1">
    <citation type="submission" date="2023-05" db="EMBL/GenBank/DDBJ databases">
        <title>Draft genome of Paenibacillus sp. CCS26.</title>
        <authorList>
            <person name="Akita H."/>
            <person name="Shinto Y."/>
            <person name="Kimura Z."/>
        </authorList>
    </citation>
    <scope>NUCLEOTIDE SEQUENCE [LARGE SCALE GENOMIC DNA]</scope>
    <source>
        <strain evidence="5 6">CCS26</strain>
    </source>
</reference>
<keyword evidence="6" id="KW-1185">Reference proteome</keyword>
<gene>
    <name evidence="5" type="primary">bsaA_2</name>
    <name evidence="5" type="ORF">PghCCS26_60190</name>
</gene>
<name>A0ABQ6NWI7_9BACL</name>
<evidence type="ECO:0000256" key="2">
    <source>
        <dbReference type="ARBA" id="ARBA00022559"/>
    </source>
</evidence>
<evidence type="ECO:0000313" key="5">
    <source>
        <dbReference type="EMBL" id="GMK48889.1"/>
    </source>
</evidence>
<dbReference type="Proteomes" id="UP001285921">
    <property type="component" value="Unassembled WGS sequence"/>
</dbReference>
<dbReference type="PROSITE" id="PS51355">
    <property type="entry name" value="GLUTATHIONE_PEROXID_3"/>
    <property type="match status" value="1"/>
</dbReference>
<dbReference type="Gene3D" id="3.40.30.10">
    <property type="entry name" value="Glutaredoxin"/>
    <property type="match status" value="1"/>
</dbReference>
<comment type="similarity">
    <text evidence="1 4">Belongs to the glutathione peroxidase family.</text>
</comment>
<evidence type="ECO:0000256" key="4">
    <source>
        <dbReference type="RuleBase" id="RU000499"/>
    </source>
</evidence>
<dbReference type="PROSITE" id="PS00763">
    <property type="entry name" value="GLUTATHIONE_PEROXID_2"/>
    <property type="match status" value="1"/>
</dbReference>
<dbReference type="Pfam" id="PF00255">
    <property type="entry name" value="GSHPx"/>
    <property type="match status" value="1"/>
</dbReference>
<dbReference type="PRINTS" id="PR01011">
    <property type="entry name" value="GLUTPROXDASE"/>
</dbReference>
<protein>
    <recommendedName>
        <fullName evidence="4">Glutathione peroxidase</fullName>
    </recommendedName>
</protein>
<keyword evidence="3 4" id="KW-0560">Oxidoreductase</keyword>
<dbReference type="GO" id="GO:0004601">
    <property type="term" value="F:peroxidase activity"/>
    <property type="evidence" value="ECO:0007669"/>
    <property type="project" value="UniProtKB-KW"/>
</dbReference>
<organism evidence="5 6">
    <name type="scientific">Paenibacillus glycanilyticus</name>
    <dbReference type="NCBI Taxonomy" id="126569"/>
    <lineage>
        <taxon>Bacteria</taxon>
        <taxon>Bacillati</taxon>
        <taxon>Bacillota</taxon>
        <taxon>Bacilli</taxon>
        <taxon>Bacillales</taxon>
        <taxon>Paenibacillaceae</taxon>
        <taxon>Paenibacillus</taxon>
    </lineage>
</organism>
<dbReference type="PIRSF" id="PIRSF000303">
    <property type="entry name" value="Glutathion_perox"/>
    <property type="match status" value="1"/>
</dbReference>
<evidence type="ECO:0000256" key="3">
    <source>
        <dbReference type="ARBA" id="ARBA00023002"/>
    </source>
</evidence>
<dbReference type="PANTHER" id="PTHR11592:SF78">
    <property type="entry name" value="GLUTATHIONE PEROXIDASE"/>
    <property type="match status" value="1"/>
</dbReference>
<dbReference type="EMBL" id="BTCL01000039">
    <property type="protein sequence ID" value="GMK48889.1"/>
    <property type="molecule type" value="Genomic_DNA"/>
</dbReference>
<accession>A0ABQ6NWI7</accession>
<comment type="caution">
    <text evidence="5">The sequence shown here is derived from an EMBL/GenBank/DDBJ whole genome shotgun (WGS) entry which is preliminary data.</text>
</comment>
<dbReference type="PANTHER" id="PTHR11592">
    <property type="entry name" value="GLUTATHIONE PEROXIDASE"/>
    <property type="match status" value="1"/>
</dbReference>
<keyword evidence="2 4" id="KW-0575">Peroxidase</keyword>